<feature type="compositionally biased region" description="Basic and acidic residues" evidence="1">
    <location>
        <begin position="554"/>
        <end position="563"/>
    </location>
</feature>
<feature type="region of interest" description="Disordered" evidence="1">
    <location>
        <begin position="1"/>
        <end position="124"/>
    </location>
</feature>
<feature type="region of interest" description="Disordered" evidence="1">
    <location>
        <begin position="427"/>
        <end position="486"/>
    </location>
</feature>
<dbReference type="GO" id="GO:0034454">
    <property type="term" value="P:microtubule anchoring at centrosome"/>
    <property type="evidence" value="ECO:0007669"/>
    <property type="project" value="InterPro"/>
</dbReference>
<feature type="region of interest" description="Disordered" evidence="1">
    <location>
        <begin position="137"/>
        <end position="162"/>
    </location>
</feature>
<keyword evidence="3" id="KW-1185">Reference proteome</keyword>
<dbReference type="PANTHER" id="PTHR14164:SF12">
    <property type="entry name" value="PERICENTRIOLAR MATERIAL 1 PROTEIN"/>
    <property type="match status" value="1"/>
</dbReference>
<feature type="compositionally biased region" description="Polar residues" evidence="1">
    <location>
        <begin position="652"/>
        <end position="684"/>
    </location>
</feature>
<feature type="region of interest" description="Disordered" evidence="1">
    <location>
        <begin position="352"/>
        <end position="407"/>
    </location>
</feature>
<accession>A7RVK8</accession>
<organism evidence="2 3">
    <name type="scientific">Nematostella vectensis</name>
    <name type="common">Starlet sea anemone</name>
    <dbReference type="NCBI Taxonomy" id="45351"/>
    <lineage>
        <taxon>Eukaryota</taxon>
        <taxon>Metazoa</taxon>
        <taxon>Cnidaria</taxon>
        <taxon>Anthozoa</taxon>
        <taxon>Hexacorallia</taxon>
        <taxon>Actiniaria</taxon>
        <taxon>Edwardsiidae</taxon>
        <taxon>Nematostella</taxon>
    </lineage>
</organism>
<feature type="compositionally biased region" description="Low complexity" evidence="1">
    <location>
        <begin position="685"/>
        <end position="696"/>
    </location>
</feature>
<feature type="compositionally biased region" description="Polar residues" evidence="1">
    <location>
        <begin position="463"/>
        <end position="472"/>
    </location>
</feature>
<feature type="compositionally biased region" description="Polar residues" evidence="1">
    <location>
        <begin position="56"/>
        <end position="73"/>
    </location>
</feature>
<dbReference type="eggNOG" id="ENOG502S9VA">
    <property type="taxonomic scope" value="Eukaryota"/>
</dbReference>
<dbReference type="EMBL" id="DS469544">
    <property type="protein sequence ID" value="EDO44400.1"/>
    <property type="molecule type" value="Genomic_DNA"/>
</dbReference>
<dbReference type="InterPro" id="IPR024138">
    <property type="entry name" value="Pericentriolar_Pcm1"/>
</dbReference>
<evidence type="ECO:0000256" key="1">
    <source>
        <dbReference type="SAM" id="MobiDB-lite"/>
    </source>
</evidence>
<dbReference type="GO" id="GO:0005813">
    <property type="term" value="C:centrosome"/>
    <property type="evidence" value="ECO:0007669"/>
    <property type="project" value="InterPro"/>
</dbReference>
<reference evidence="2 3" key="1">
    <citation type="journal article" date="2007" name="Science">
        <title>Sea anemone genome reveals ancestral eumetazoan gene repertoire and genomic organization.</title>
        <authorList>
            <person name="Putnam N.H."/>
            <person name="Srivastava M."/>
            <person name="Hellsten U."/>
            <person name="Dirks B."/>
            <person name="Chapman J."/>
            <person name="Salamov A."/>
            <person name="Terry A."/>
            <person name="Shapiro H."/>
            <person name="Lindquist E."/>
            <person name="Kapitonov V.V."/>
            <person name="Jurka J."/>
            <person name="Genikhovich G."/>
            <person name="Grigoriev I.V."/>
            <person name="Lucas S.M."/>
            <person name="Steele R.E."/>
            <person name="Finnerty J.R."/>
            <person name="Technau U."/>
            <person name="Martindale M.Q."/>
            <person name="Rokhsar D.S."/>
        </authorList>
    </citation>
    <scope>NUCLEOTIDE SEQUENCE [LARGE SCALE GENOMIC DNA]</scope>
    <source>
        <strain evidence="3">CH2 X CH6</strain>
    </source>
</reference>
<protein>
    <submittedName>
        <fullName evidence="2">Uncharacterized protein</fullName>
    </submittedName>
</protein>
<dbReference type="GO" id="GO:0060271">
    <property type="term" value="P:cilium assembly"/>
    <property type="evidence" value="ECO:0007669"/>
    <property type="project" value="InterPro"/>
</dbReference>
<feature type="compositionally biased region" description="Polar residues" evidence="1">
    <location>
        <begin position="140"/>
        <end position="154"/>
    </location>
</feature>
<evidence type="ECO:0000313" key="2">
    <source>
        <dbReference type="EMBL" id="EDO44400.1"/>
    </source>
</evidence>
<dbReference type="HOGENOM" id="CLU_377955_0_0_1"/>
<sequence length="734" mass="80310">MASSGGSPGGQGRQPPRGLSYTDPRPRKRPVPRFGPGMDTELSLNTELRRTEEQIGQRSLPNNLGWSSDQRPSSAPRGKKGRHFEQVKLLQGTPPADFTSKKRHTPATVARTKFPPGTPASERQAVERLRQQLRFDEEQVPTSDHSGASAQESLPSPPVSAAANNERMLPLSRPAVSLSIPIRETNETDAGAAAVAADFDLEYDGDQVDIVQILGRLKQVRDFLKQATSMFINMSTGGSDEQRSSDFDQAAKLARLIKHLKTQEKAYTDLLQRTIAMGDDSTVENTPSVSMQSVGTEDAKSETLSVQDEELQGLQQQHALLQKMLEQQQQLKDLQSRQAALLTLQRDAEKKLAEAEEEGRQLTTAIEEGAVGGQDFEGAGGRSRSATDTSQLPGAAGRLSDHGGIEDMGLTPEQLALFHFMERNKEKLRARDSSEKDRDEKQGHSRKKKKNLQVAQAVPETLNPPSGSASEQPDNEEAALALADATQERLELENKLMALQAKKEQMDSLLRELQQLREAQLRKENLESTGPRVSSVNESRQDEEDEKPLATKSQKLDDDRILEALEPPMPGGVETSEDVSHASEQSGALEDSAPESGQAEDEEEGAVGGPAPGPSGNAIEWILKAGIEDPELVNKLKQLQAARERVLNLKQTNQSAQLATSRVHNETGQEGSVQTQTDSESEAVSASDTESNASSSLNALVWQDDPEFQDKIRKLNSAKQKLKQLQELVKRVQQ</sequence>
<dbReference type="PANTHER" id="PTHR14164">
    <property type="entry name" value="PERICENTRIOLAR MATERIAL 1-RELATED"/>
    <property type="match status" value="1"/>
</dbReference>
<name>A7RVK8_NEMVE</name>
<feature type="compositionally biased region" description="Basic and acidic residues" evidence="1">
    <location>
        <begin position="427"/>
        <end position="443"/>
    </location>
</feature>
<evidence type="ECO:0000313" key="3">
    <source>
        <dbReference type="Proteomes" id="UP000001593"/>
    </source>
</evidence>
<feature type="region of interest" description="Disordered" evidence="1">
    <location>
        <begin position="281"/>
        <end position="300"/>
    </location>
</feature>
<dbReference type="Proteomes" id="UP000001593">
    <property type="component" value="Unassembled WGS sequence"/>
</dbReference>
<dbReference type="STRING" id="45351.A7RVK8"/>
<proteinExistence type="predicted"/>
<gene>
    <name evidence="2" type="ORF">NEMVEDRAFT_v1g202784</name>
</gene>
<feature type="non-terminal residue" evidence="2">
    <location>
        <position position="734"/>
    </location>
</feature>
<dbReference type="InParanoid" id="A7RVK8"/>
<feature type="compositionally biased region" description="Gly residues" evidence="1">
    <location>
        <begin position="1"/>
        <end position="12"/>
    </location>
</feature>
<feature type="region of interest" description="Disordered" evidence="1">
    <location>
        <begin position="521"/>
        <end position="618"/>
    </location>
</feature>
<dbReference type="OMA" id="PIRETNE"/>
<feature type="compositionally biased region" description="Polar residues" evidence="1">
    <location>
        <begin position="283"/>
        <end position="295"/>
    </location>
</feature>
<feature type="compositionally biased region" description="Polar residues" evidence="1">
    <location>
        <begin position="527"/>
        <end position="538"/>
    </location>
</feature>
<dbReference type="AlphaFoldDB" id="A7RVK8"/>
<dbReference type="GO" id="GO:0071539">
    <property type="term" value="P:protein localization to centrosome"/>
    <property type="evidence" value="ECO:0007669"/>
    <property type="project" value="InterPro"/>
</dbReference>
<feature type="region of interest" description="Disordered" evidence="1">
    <location>
        <begin position="652"/>
        <end position="698"/>
    </location>
</feature>